<proteinExistence type="predicted"/>
<organism evidence="2 3">
    <name type="scientific">Halobacterium phage phiH</name>
    <name type="common">Bacteriophage phi-H</name>
    <dbReference type="NCBI Taxonomy" id="169684"/>
    <lineage>
        <taxon>Viruses</taxon>
        <taxon>Duplodnaviria</taxon>
        <taxon>Heunggongvirae</taxon>
        <taxon>Uroviricota</taxon>
        <taxon>Caudoviricetes</taxon>
        <taxon>Vertoviridae</taxon>
        <taxon>Myohalovirus</taxon>
        <taxon>Myohalovirus spontanei</taxon>
        <taxon>Myohalovirus phiH</taxon>
    </lineage>
</organism>
<gene>
    <name evidence="2" type="primary">ada</name>
    <name evidence="2" type="ORF">PhiH1_055</name>
</gene>
<accession>A0A3G1ZKQ8</accession>
<dbReference type="Proteomes" id="UP000277198">
    <property type="component" value="Segment"/>
</dbReference>
<organismHost>
    <name type="scientific">Halobacterium salinarum</name>
    <name type="common">Halobacterium halobium</name>
    <dbReference type="NCBI Taxonomy" id="2242"/>
</organismHost>
<dbReference type="KEGG" id="vg:62571570"/>
<feature type="compositionally biased region" description="Basic and acidic residues" evidence="1">
    <location>
        <begin position="62"/>
        <end position="71"/>
    </location>
</feature>
<evidence type="ECO:0000313" key="2">
    <source>
        <dbReference type="EMBL" id="AYM00258.1"/>
    </source>
</evidence>
<evidence type="ECO:0000313" key="3">
    <source>
        <dbReference type="Proteomes" id="UP000277198"/>
    </source>
</evidence>
<dbReference type="EMBL" id="MK002701">
    <property type="protein sequence ID" value="AYM00258.1"/>
    <property type="molecule type" value="Genomic_DNA"/>
</dbReference>
<protein>
    <submittedName>
        <fullName evidence="2">Head-tail adaptor protein</fullName>
    </submittedName>
</protein>
<reference evidence="2 3" key="1">
    <citation type="journal article" date="2018" name="Genes (Basel)">
        <title>Complete Genome Sequence of the Model Halovirus PhiH1 (PhiH1).</title>
        <authorList>
            <person name="Dyall-Smith M."/>
            <person name="Pfeifer F."/>
            <person name="Witte A."/>
            <person name="Oesterhelt D."/>
            <person name="Pfeiffer F."/>
        </authorList>
    </citation>
    <scope>NUCLEOTIDE SEQUENCE [LARGE SCALE GENOMIC DNA]</scope>
    <source>
        <strain evidence="2">Variant phiH1</strain>
    </source>
</reference>
<keyword evidence="3" id="KW-1185">Reference proteome</keyword>
<dbReference type="GeneID" id="62571570"/>
<sequence>MPLQPEEVTSELPFDADAFGMTEADFNSELESYIATAAERVEDWLAVSLEPETATETLSRPSHVDDHDLPLPDRPVQQVASVTIDTDRVSGDDVDADDYWVEETHLELKPDASRDSWPTDRRSITVEWTHGLEELPEGVKKAIIRLVRARLRAITADGISSDTIMGDSISYEPEELVIRRARGDAAGYEAPSYYGGAASV</sequence>
<evidence type="ECO:0000256" key="1">
    <source>
        <dbReference type="SAM" id="MobiDB-lite"/>
    </source>
</evidence>
<feature type="region of interest" description="Disordered" evidence="1">
    <location>
        <begin position="53"/>
        <end position="73"/>
    </location>
</feature>
<name>A0A3G1ZKQ8_BPPHH</name>
<dbReference type="RefSeq" id="YP_009981818.1">
    <property type="nucleotide sequence ID" value="NC_052650.1"/>
</dbReference>